<proteinExistence type="predicted"/>
<dbReference type="EMBL" id="PGUY01000034">
    <property type="protein sequence ID" value="PLT29755.1"/>
    <property type="molecule type" value="Genomic_DNA"/>
</dbReference>
<dbReference type="AlphaFoldDB" id="A0A2N5M5Y6"/>
<protein>
    <submittedName>
        <fullName evidence="1">Uncharacterized protein</fullName>
    </submittedName>
</protein>
<organism evidence="1 2">
    <name type="scientific">Peribacillus deserti</name>
    <dbReference type="NCBI Taxonomy" id="673318"/>
    <lineage>
        <taxon>Bacteria</taxon>
        <taxon>Bacillati</taxon>
        <taxon>Bacillota</taxon>
        <taxon>Bacilli</taxon>
        <taxon>Bacillales</taxon>
        <taxon>Bacillaceae</taxon>
        <taxon>Peribacillus</taxon>
    </lineage>
</organism>
<reference evidence="1 2" key="1">
    <citation type="submission" date="2017-11" db="EMBL/GenBank/DDBJ databases">
        <title>Comparitive Functional Genomics of Dry Heat Resistant strains isolated from the Viking Spacecraft.</title>
        <authorList>
            <person name="Seuylemezian A."/>
            <person name="Cooper K."/>
            <person name="Vaishampayan P."/>
        </authorList>
    </citation>
    <scope>NUCLEOTIDE SEQUENCE [LARGE SCALE GENOMIC DNA]</scope>
    <source>
        <strain evidence="1 2">V1-29</strain>
    </source>
</reference>
<gene>
    <name evidence="1" type="ORF">CUU66_11240</name>
</gene>
<evidence type="ECO:0000313" key="1">
    <source>
        <dbReference type="EMBL" id="PLT29755.1"/>
    </source>
</evidence>
<keyword evidence="2" id="KW-1185">Reference proteome</keyword>
<dbReference type="Proteomes" id="UP000234748">
    <property type="component" value="Unassembled WGS sequence"/>
</dbReference>
<evidence type="ECO:0000313" key="2">
    <source>
        <dbReference type="Proteomes" id="UP000234748"/>
    </source>
</evidence>
<accession>A0A2N5M5Y6</accession>
<dbReference type="OrthoDB" id="2934625at2"/>
<name>A0A2N5M5Y6_9BACI</name>
<dbReference type="RefSeq" id="WP_101642144.1">
    <property type="nucleotide sequence ID" value="NZ_PGUY01000034.1"/>
</dbReference>
<comment type="caution">
    <text evidence="1">The sequence shown here is derived from an EMBL/GenBank/DDBJ whole genome shotgun (WGS) entry which is preliminary data.</text>
</comment>
<sequence>MFVVHYYENKDLLLSQLRQSVPEVGDALSIKGKKGKVSEVQSIDERRVHVHVVLDKVIKNKSTLNSLKRPRR</sequence>